<name>A0AAE0FXK8_9CHLO</name>
<feature type="region of interest" description="Disordered" evidence="2">
    <location>
        <begin position="168"/>
        <end position="197"/>
    </location>
</feature>
<gene>
    <name evidence="3" type="ORF">CYMTET_23830</name>
</gene>
<evidence type="ECO:0000256" key="2">
    <source>
        <dbReference type="SAM" id="MobiDB-lite"/>
    </source>
</evidence>
<organism evidence="3 4">
    <name type="scientific">Cymbomonas tetramitiformis</name>
    <dbReference type="NCBI Taxonomy" id="36881"/>
    <lineage>
        <taxon>Eukaryota</taxon>
        <taxon>Viridiplantae</taxon>
        <taxon>Chlorophyta</taxon>
        <taxon>Pyramimonadophyceae</taxon>
        <taxon>Pyramimonadales</taxon>
        <taxon>Pyramimonadaceae</taxon>
        <taxon>Cymbomonas</taxon>
    </lineage>
</organism>
<sequence>MRRQDEVVSTRDKLAVLDSQAAAEGLQTVAQVEDARSRVEEIETQLQELGRYAAQREAELREALEHECAERSALQGLVGDLEAQRSATGQELSLLRVKIGERDDMEEAVRDELKEELHTEVAQAHRISGLMARMLLESPDGSLTRSRIASPLHRTAGSSRFEKAIRQNFSPLVQPKSSMSLTMSSKTKNRTQLSPYR</sequence>
<feature type="coiled-coil region" evidence="1">
    <location>
        <begin position="32"/>
        <end position="59"/>
    </location>
</feature>
<dbReference type="EMBL" id="LGRX02012291">
    <property type="protein sequence ID" value="KAK3267628.1"/>
    <property type="molecule type" value="Genomic_DNA"/>
</dbReference>
<keyword evidence="4" id="KW-1185">Reference proteome</keyword>
<keyword evidence="1" id="KW-0175">Coiled coil</keyword>
<reference evidence="3 4" key="1">
    <citation type="journal article" date="2015" name="Genome Biol. Evol.">
        <title>Comparative Genomics of a Bacterivorous Green Alga Reveals Evolutionary Causalities and Consequences of Phago-Mixotrophic Mode of Nutrition.</title>
        <authorList>
            <person name="Burns J.A."/>
            <person name="Paasch A."/>
            <person name="Narechania A."/>
            <person name="Kim E."/>
        </authorList>
    </citation>
    <scope>NUCLEOTIDE SEQUENCE [LARGE SCALE GENOMIC DNA]</scope>
    <source>
        <strain evidence="3 4">PLY_AMNH</strain>
    </source>
</reference>
<evidence type="ECO:0000256" key="1">
    <source>
        <dbReference type="SAM" id="Coils"/>
    </source>
</evidence>
<comment type="caution">
    <text evidence="3">The sequence shown here is derived from an EMBL/GenBank/DDBJ whole genome shotgun (WGS) entry which is preliminary data.</text>
</comment>
<proteinExistence type="predicted"/>
<evidence type="ECO:0000313" key="3">
    <source>
        <dbReference type="EMBL" id="KAK3267628.1"/>
    </source>
</evidence>
<feature type="compositionally biased region" description="Low complexity" evidence="2">
    <location>
        <begin position="176"/>
        <end position="186"/>
    </location>
</feature>
<evidence type="ECO:0000313" key="4">
    <source>
        <dbReference type="Proteomes" id="UP001190700"/>
    </source>
</evidence>
<accession>A0AAE0FXK8</accession>
<dbReference type="Proteomes" id="UP001190700">
    <property type="component" value="Unassembled WGS sequence"/>
</dbReference>
<dbReference type="AlphaFoldDB" id="A0AAE0FXK8"/>
<protein>
    <submittedName>
        <fullName evidence="3">Uncharacterized protein</fullName>
    </submittedName>
</protein>